<dbReference type="EMBL" id="CH473953">
    <property type="protein sequence ID" value="EDM11715.1"/>
    <property type="molecule type" value="Genomic_DNA"/>
</dbReference>
<gene>
    <name evidence="2" type="ORF">rCG_48546</name>
</gene>
<feature type="region of interest" description="Disordered" evidence="1">
    <location>
        <begin position="19"/>
        <end position="44"/>
    </location>
</feature>
<reference evidence="3" key="1">
    <citation type="submission" date="2005-09" db="EMBL/GenBank/DDBJ databases">
        <authorList>
            <person name="Mural R.J."/>
            <person name="Li P.W."/>
            <person name="Adams M.D."/>
            <person name="Amanatides P.G."/>
            <person name="Baden-Tillson H."/>
            <person name="Barnstead M."/>
            <person name="Chin S.H."/>
            <person name="Dew I."/>
            <person name="Evans C.A."/>
            <person name="Ferriera S."/>
            <person name="Flanigan M."/>
            <person name="Fosler C."/>
            <person name="Glodek A."/>
            <person name="Gu Z."/>
            <person name="Holt R.A."/>
            <person name="Jennings D."/>
            <person name="Kraft C.L."/>
            <person name="Lu F."/>
            <person name="Nguyen T."/>
            <person name="Nusskern D.R."/>
            <person name="Pfannkoch C.M."/>
            <person name="Sitter C."/>
            <person name="Sutton G.G."/>
            <person name="Venter J.C."/>
            <person name="Wang Z."/>
            <person name="Woodage T."/>
            <person name="Zheng X.H."/>
            <person name="Zhong F."/>
        </authorList>
    </citation>
    <scope>NUCLEOTIDE SEQUENCE [LARGE SCALE GENOMIC DNA]</scope>
    <source>
        <strain>BN</strain>
        <strain evidence="3">Sprague-Dawley</strain>
    </source>
</reference>
<evidence type="ECO:0000313" key="3">
    <source>
        <dbReference type="Proteomes" id="UP000234681"/>
    </source>
</evidence>
<sequence>MALSCVAFQRCCMRTGQVQCDPEPSNSATPTPVSSHFQIKRQAR</sequence>
<name>A6HWY4_RAT</name>
<protein>
    <submittedName>
        <fullName evidence="2">RCG48546</fullName>
    </submittedName>
</protein>
<proteinExistence type="predicted"/>
<feature type="compositionally biased region" description="Polar residues" evidence="1">
    <location>
        <begin position="24"/>
        <end position="37"/>
    </location>
</feature>
<organism evidence="2 3">
    <name type="scientific">Rattus norvegicus</name>
    <name type="common">Rat</name>
    <dbReference type="NCBI Taxonomy" id="10116"/>
    <lineage>
        <taxon>Eukaryota</taxon>
        <taxon>Metazoa</taxon>
        <taxon>Chordata</taxon>
        <taxon>Craniata</taxon>
        <taxon>Vertebrata</taxon>
        <taxon>Euteleostomi</taxon>
        <taxon>Mammalia</taxon>
        <taxon>Eutheria</taxon>
        <taxon>Euarchontoglires</taxon>
        <taxon>Glires</taxon>
        <taxon>Rodentia</taxon>
        <taxon>Myomorpha</taxon>
        <taxon>Muroidea</taxon>
        <taxon>Muridae</taxon>
        <taxon>Murinae</taxon>
        <taxon>Rattus</taxon>
    </lineage>
</organism>
<evidence type="ECO:0000313" key="2">
    <source>
        <dbReference type="EMBL" id="EDM11715.1"/>
    </source>
</evidence>
<accession>A6HWY4</accession>
<evidence type="ECO:0000256" key="1">
    <source>
        <dbReference type="SAM" id="MobiDB-lite"/>
    </source>
</evidence>
<dbReference type="AlphaFoldDB" id="A6HWY4"/>
<dbReference type="Proteomes" id="UP000234681">
    <property type="component" value="Chromosome 1"/>
</dbReference>